<evidence type="ECO:0000313" key="3">
    <source>
        <dbReference type="Proteomes" id="UP000291832"/>
    </source>
</evidence>
<name>A0A4Q7TNL8_9MICO</name>
<proteinExistence type="predicted"/>
<reference evidence="2 3" key="1">
    <citation type="journal article" date="2015" name="Stand. Genomic Sci.">
        <title>Genomic Encyclopedia of Bacterial and Archaeal Type Strains, Phase III: the genomes of soil and plant-associated and newly described type strains.</title>
        <authorList>
            <person name="Whitman W.B."/>
            <person name="Woyke T."/>
            <person name="Klenk H.P."/>
            <person name="Zhou Y."/>
            <person name="Lilburn T.G."/>
            <person name="Beck B.J."/>
            <person name="De Vos P."/>
            <person name="Vandamme P."/>
            <person name="Eisen J.A."/>
            <person name="Garrity G."/>
            <person name="Hugenholtz P."/>
            <person name="Kyrpides N.C."/>
        </authorList>
    </citation>
    <scope>NUCLEOTIDE SEQUENCE [LARGE SCALE GENOMIC DNA]</scope>
    <source>
        <strain evidence="2 3">RF6</strain>
    </source>
</reference>
<evidence type="ECO:0000256" key="1">
    <source>
        <dbReference type="SAM" id="MobiDB-lite"/>
    </source>
</evidence>
<accession>A0A4Q7TNL8</accession>
<keyword evidence="3" id="KW-1185">Reference proteome</keyword>
<feature type="compositionally biased region" description="Pro residues" evidence="1">
    <location>
        <begin position="69"/>
        <end position="83"/>
    </location>
</feature>
<organism evidence="2 3">
    <name type="scientific">Leucobacter luti</name>
    <dbReference type="NCBI Taxonomy" id="340320"/>
    <lineage>
        <taxon>Bacteria</taxon>
        <taxon>Bacillati</taxon>
        <taxon>Actinomycetota</taxon>
        <taxon>Actinomycetes</taxon>
        <taxon>Micrococcales</taxon>
        <taxon>Microbacteriaceae</taxon>
        <taxon>Leucobacter</taxon>
    </lineage>
</organism>
<evidence type="ECO:0000313" key="2">
    <source>
        <dbReference type="EMBL" id="RZT61128.1"/>
    </source>
</evidence>
<evidence type="ECO:0008006" key="4">
    <source>
        <dbReference type="Google" id="ProtNLM"/>
    </source>
</evidence>
<sequence>MVLLPLQTSLVLSAFEYPVGMTQRLGNKAGLGMVALCLTLGMGLVGCAPEPGSPEVSATPDAPGQSATPPGPSASPTATPTPSPAASAAPISIPECAVLVTESQAREFAGLPAYAPVDAATASNLRTLALERVLGPASVTALGDAAHSVHCAWGIPNSGAVTQLFVSSLDQSTMETLRAELDASAFIRGEDGDVVTYTLSEEGGISPMHQFFAFRGTVWVIEIGSLPDTGFGRAALAVATAAS</sequence>
<dbReference type="EMBL" id="SHKI01000007">
    <property type="protein sequence ID" value="RZT61128.1"/>
    <property type="molecule type" value="Genomic_DNA"/>
</dbReference>
<protein>
    <recommendedName>
        <fullName evidence="4">DUF3558 domain-containing protein</fullName>
    </recommendedName>
</protein>
<gene>
    <name evidence="2" type="ORF">EV139_2880</name>
</gene>
<feature type="region of interest" description="Disordered" evidence="1">
    <location>
        <begin position="52"/>
        <end position="88"/>
    </location>
</feature>
<dbReference type="AlphaFoldDB" id="A0A4Q7TNL8"/>
<comment type="caution">
    <text evidence="2">The sequence shown here is derived from an EMBL/GenBank/DDBJ whole genome shotgun (WGS) entry which is preliminary data.</text>
</comment>
<dbReference type="Proteomes" id="UP000291832">
    <property type="component" value="Unassembled WGS sequence"/>
</dbReference>